<dbReference type="Proteomes" id="UP000887579">
    <property type="component" value="Unplaced"/>
</dbReference>
<proteinExistence type="predicted"/>
<sequence>MSNKSEAVIAEKFDVSQPIGEYSFTFKWLLDSLNEKDEKFKKFHKNREIEKITFSDVSDGQGYFSAVLRFIITFTNSKNPSDIYTTVLKIPGTASFRKANSKSGGNNEIFEAVANVASIHQHECEFYEKIAPILDIPLPKVYKTVELDMQNLEGCIHMEDLTTVGKTLSYFESVNLTQIKCFIQKLAHMHKCLLTTDDAIWKNKFLKHRRGFADITTFFEDMIEPFLEKSKRRDAFEPYLQKYRKFAFNKDYMIYVHQQSYQDLGISPVIVHGDIKSGNILFSIDANGDIQNDIAAIIDWQVLREGSPMYDLAYFLAHNADGVVRRQAEDFAIEYYHECLVKEFEGDKSKVPYTIEQLKKSYNYIFLTQAFIIPFLAVFMYNGIEGKIQSQSLKNAFFDYITLKSLHAYEDADRLLQNEMKEVFEKYNN</sequence>
<accession>A0AC34GY37</accession>
<name>A0AC34GY37_9BILA</name>
<protein>
    <submittedName>
        <fullName evidence="2">CHK kinase-like domain-containing protein</fullName>
    </submittedName>
</protein>
<reference evidence="2" key="1">
    <citation type="submission" date="2022-11" db="UniProtKB">
        <authorList>
            <consortium name="WormBaseParasite"/>
        </authorList>
    </citation>
    <scope>IDENTIFICATION</scope>
</reference>
<dbReference type="WBParaSite" id="ES5_v2.g9773.t1">
    <property type="protein sequence ID" value="ES5_v2.g9773.t1"/>
    <property type="gene ID" value="ES5_v2.g9773"/>
</dbReference>
<evidence type="ECO:0000313" key="1">
    <source>
        <dbReference type="Proteomes" id="UP000887579"/>
    </source>
</evidence>
<evidence type="ECO:0000313" key="2">
    <source>
        <dbReference type="WBParaSite" id="ES5_v2.g9773.t1"/>
    </source>
</evidence>
<organism evidence="1 2">
    <name type="scientific">Panagrolaimus sp. ES5</name>
    <dbReference type="NCBI Taxonomy" id="591445"/>
    <lineage>
        <taxon>Eukaryota</taxon>
        <taxon>Metazoa</taxon>
        <taxon>Ecdysozoa</taxon>
        <taxon>Nematoda</taxon>
        <taxon>Chromadorea</taxon>
        <taxon>Rhabditida</taxon>
        <taxon>Tylenchina</taxon>
        <taxon>Panagrolaimomorpha</taxon>
        <taxon>Panagrolaimoidea</taxon>
        <taxon>Panagrolaimidae</taxon>
        <taxon>Panagrolaimus</taxon>
    </lineage>
</organism>